<dbReference type="AlphaFoldDB" id="A0A0F9TQ74"/>
<organism evidence="2">
    <name type="scientific">marine sediment metagenome</name>
    <dbReference type="NCBI Taxonomy" id="412755"/>
    <lineage>
        <taxon>unclassified sequences</taxon>
        <taxon>metagenomes</taxon>
        <taxon>ecological metagenomes</taxon>
    </lineage>
</organism>
<name>A0A0F9TQ74_9ZZZZ</name>
<evidence type="ECO:0000256" key="1">
    <source>
        <dbReference type="SAM" id="MobiDB-lite"/>
    </source>
</evidence>
<feature type="region of interest" description="Disordered" evidence="1">
    <location>
        <begin position="71"/>
        <end position="99"/>
    </location>
</feature>
<gene>
    <name evidence="2" type="ORF">LCGC14_0364430</name>
</gene>
<sequence length="159" mass="17985">TEKILALRMEAEAVVRKHGGKDAAKDRAKGVGFEGLEGRYDWPLIKKMHNGDVRDHAILDGDFNVLSTTTMTPLQDGQGDKDKWPMFASLGRRPEGEKNNVHKHDTFLLAKQMDSQWTWSTLLGEGQGKDRGRELVRNVDYTGQGIVESYLEYHAEDEE</sequence>
<protein>
    <submittedName>
        <fullName evidence="2">Uncharacterized protein</fullName>
    </submittedName>
</protein>
<proteinExistence type="predicted"/>
<dbReference type="EMBL" id="LAZR01000285">
    <property type="protein sequence ID" value="KKN77102.1"/>
    <property type="molecule type" value="Genomic_DNA"/>
</dbReference>
<feature type="non-terminal residue" evidence="2">
    <location>
        <position position="1"/>
    </location>
</feature>
<accession>A0A0F9TQ74</accession>
<reference evidence="2" key="1">
    <citation type="journal article" date="2015" name="Nature">
        <title>Complex archaea that bridge the gap between prokaryotes and eukaryotes.</title>
        <authorList>
            <person name="Spang A."/>
            <person name="Saw J.H."/>
            <person name="Jorgensen S.L."/>
            <person name="Zaremba-Niedzwiedzka K."/>
            <person name="Martijn J."/>
            <person name="Lind A.E."/>
            <person name="van Eijk R."/>
            <person name="Schleper C."/>
            <person name="Guy L."/>
            <person name="Ettema T.J."/>
        </authorList>
    </citation>
    <scope>NUCLEOTIDE SEQUENCE</scope>
</reference>
<evidence type="ECO:0000313" key="2">
    <source>
        <dbReference type="EMBL" id="KKN77102.1"/>
    </source>
</evidence>
<comment type="caution">
    <text evidence="2">The sequence shown here is derived from an EMBL/GenBank/DDBJ whole genome shotgun (WGS) entry which is preliminary data.</text>
</comment>